<feature type="compositionally biased region" description="Pro residues" evidence="1">
    <location>
        <begin position="95"/>
        <end position="133"/>
    </location>
</feature>
<proteinExistence type="predicted"/>
<sequence length="240" mass="26857">MFSPEHSIPHFAFELEAPPPPQSLRPTANSTTVKRPSPLRMSHFHDAKLTGSPTWYHFPPSPPATPPKNRHQSRWSYQHHHHHSPLHFTQHPSPWSSPPLPPNTPYNPHPQRPNPQPRNPSPAPPAPKNPPPQKNLHLTITPGRAPQHPTPHLPPAPPHLPTILPTLANIHTQAHLLDKKITRARLHGTLSPYPTPFPLTQVLELENGVNVAQSAALLCPRPVKTWFVESEGLMRGMEPH</sequence>
<evidence type="ECO:0000313" key="3">
    <source>
        <dbReference type="Proteomes" id="UP000800035"/>
    </source>
</evidence>
<name>A0A6A5U053_9PLEO</name>
<feature type="compositionally biased region" description="Polar residues" evidence="1">
    <location>
        <begin position="24"/>
        <end position="34"/>
    </location>
</feature>
<accession>A0A6A5U053</accession>
<reference evidence="2" key="1">
    <citation type="journal article" date="2020" name="Stud. Mycol.">
        <title>101 Dothideomycetes genomes: a test case for predicting lifestyles and emergence of pathogens.</title>
        <authorList>
            <person name="Haridas S."/>
            <person name="Albert R."/>
            <person name="Binder M."/>
            <person name="Bloem J."/>
            <person name="Labutti K."/>
            <person name="Salamov A."/>
            <person name="Andreopoulos B."/>
            <person name="Baker S."/>
            <person name="Barry K."/>
            <person name="Bills G."/>
            <person name="Bluhm B."/>
            <person name="Cannon C."/>
            <person name="Castanera R."/>
            <person name="Culley D."/>
            <person name="Daum C."/>
            <person name="Ezra D."/>
            <person name="Gonzalez J."/>
            <person name="Henrissat B."/>
            <person name="Kuo A."/>
            <person name="Liang C."/>
            <person name="Lipzen A."/>
            <person name="Lutzoni F."/>
            <person name="Magnuson J."/>
            <person name="Mondo S."/>
            <person name="Nolan M."/>
            <person name="Ohm R."/>
            <person name="Pangilinan J."/>
            <person name="Park H.-J."/>
            <person name="Ramirez L."/>
            <person name="Alfaro M."/>
            <person name="Sun H."/>
            <person name="Tritt A."/>
            <person name="Yoshinaga Y."/>
            <person name="Zwiers L.-H."/>
            <person name="Turgeon B."/>
            <person name="Goodwin S."/>
            <person name="Spatafora J."/>
            <person name="Crous P."/>
            <person name="Grigoriev I."/>
        </authorList>
    </citation>
    <scope>NUCLEOTIDE SEQUENCE</scope>
    <source>
        <strain evidence="2">CBS 675.92</strain>
    </source>
</reference>
<gene>
    <name evidence="2" type="ORF">CC80DRAFT_534560</name>
</gene>
<evidence type="ECO:0000313" key="2">
    <source>
        <dbReference type="EMBL" id="KAF1957242.1"/>
    </source>
</evidence>
<keyword evidence="3" id="KW-1185">Reference proteome</keyword>
<dbReference type="Proteomes" id="UP000800035">
    <property type="component" value="Unassembled WGS sequence"/>
</dbReference>
<feature type="compositionally biased region" description="Basic residues" evidence="1">
    <location>
        <begin position="68"/>
        <end position="85"/>
    </location>
</feature>
<dbReference type="AlphaFoldDB" id="A0A6A5U053"/>
<feature type="region of interest" description="Disordered" evidence="1">
    <location>
        <begin position="1"/>
        <end position="40"/>
    </location>
</feature>
<organism evidence="2 3">
    <name type="scientific">Byssothecium circinans</name>
    <dbReference type="NCBI Taxonomy" id="147558"/>
    <lineage>
        <taxon>Eukaryota</taxon>
        <taxon>Fungi</taxon>
        <taxon>Dikarya</taxon>
        <taxon>Ascomycota</taxon>
        <taxon>Pezizomycotina</taxon>
        <taxon>Dothideomycetes</taxon>
        <taxon>Pleosporomycetidae</taxon>
        <taxon>Pleosporales</taxon>
        <taxon>Massarineae</taxon>
        <taxon>Massarinaceae</taxon>
        <taxon>Byssothecium</taxon>
    </lineage>
</organism>
<protein>
    <submittedName>
        <fullName evidence="2">Uncharacterized protein</fullName>
    </submittedName>
</protein>
<feature type="region of interest" description="Disordered" evidence="1">
    <location>
        <begin position="54"/>
        <end position="157"/>
    </location>
</feature>
<feature type="compositionally biased region" description="Pro residues" evidence="1">
    <location>
        <begin position="148"/>
        <end position="157"/>
    </location>
</feature>
<dbReference type="PRINTS" id="PR01217">
    <property type="entry name" value="PRICHEXTENSN"/>
</dbReference>
<dbReference type="EMBL" id="ML976989">
    <property type="protein sequence ID" value="KAF1957242.1"/>
    <property type="molecule type" value="Genomic_DNA"/>
</dbReference>
<evidence type="ECO:0000256" key="1">
    <source>
        <dbReference type="SAM" id="MobiDB-lite"/>
    </source>
</evidence>